<evidence type="ECO:0000256" key="2">
    <source>
        <dbReference type="ARBA" id="ARBA00023125"/>
    </source>
</evidence>
<reference evidence="5 6" key="1">
    <citation type="submission" date="2018-05" db="EMBL/GenBank/DDBJ databases">
        <title>Genomic Encyclopedia of Type Strains, Phase IV (KMG-IV): sequencing the most valuable type-strain genomes for metagenomic binning, comparative biology and taxonomic classification.</title>
        <authorList>
            <person name="Goeker M."/>
        </authorList>
    </citation>
    <scope>NUCLEOTIDE SEQUENCE [LARGE SCALE GENOMIC DNA]</scope>
    <source>
        <strain evidence="5 6">DSM 18773</strain>
    </source>
</reference>
<keyword evidence="6" id="KW-1185">Reference proteome</keyword>
<evidence type="ECO:0000259" key="4">
    <source>
        <dbReference type="PROSITE" id="PS50995"/>
    </source>
</evidence>
<dbReference type="AlphaFoldDB" id="A0A316DCX5"/>
<dbReference type="SMART" id="SM00347">
    <property type="entry name" value="HTH_MARR"/>
    <property type="match status" value="1"/>
</dbReference>
<dbReference type="PANTHER" id="PTHR42756:SF1">
    <property type="entry name" value="TRANSCRIPTIONAL REPRESSOR OF EMRAB OPERON"/>
    <property type="match status" value="1"/>
</dbReference>
<dbReference type="InterPro" id="IPR036390">
    <property type="entry name" value="WH_DNA-bd_sf"/>
</dbReference>
<organism evidence="5 6">
    <name type="scientific">Tumebacillus permanentifrigoris</name>
    <dbReference type="NCBI Taxonomy" id="378543"/>
    <lineage>
        <taxon>Bacteria</taxon>
        <taxon>Bacillati</taxon>
        <taxon>Bacillota</taxon>
        <taxon>Bacilli</taxon>
        <taxon>Bacillales</taxon>
        <taxon>Alicyclobacillaceae</taxon>
        <taxon>Tumebacillus</taxon>
    </lineage>
</organism>
<dbReference type="RefSeq" id="WP_109686092.1">
    <property type="nucleotide sequence ID" value="NZ_QGGL01000002.1"/>
</dbReference>
<evidence type="ECO:0000256" key="3">
    <source>
        <dbReference type="ARBA" id="ARBA00023163"/>
    </source>
</evidence>
<keyword evidence="1" id="KW-0805">Transcription regulation</keyword>
<dbReference type="PROSITE" id="PS50995">
    <property type="entry name" value="HTH_MARR_2"/>
    <property type="match status" value="1"/>
</dbReference>
<proteinExistence type="predicted"/>
<dbReference type="PANTHER" id="PTHR42756">
    <property type="entry name" value="TRANSCRIPTIONAL REGULATOR, MARR"/>
    <property type="match status" value="1"/>
</dbReference>
<dbReference type="Proteomes" id="UP000245634">
    <property type="component" value="Unassembled WGS sequence"/>
</dbReference>
<name>A0A316DCX5_9BACL</name>
<dbReference type="SUPFAM" id="SSF46785">
    <property type="entry name" value="Winged helix' DNA-binding domain"/>
    <property type="match status" value="1"/>
</dbReference>
<dbReference type="GO" id="GO:0003700">
    <property type="term" value="F:DNA-binding transcription factor activity"/>
    <property type="evidence" value="ECO:0007669"/>
    <property type="project" value="InterPro"/>
</dbReference>
<keyword evidence="2 5" id="KW-0238">DNA-binding</keyword>
<evidence type="ECO:0000313" key="6">
    <source>
        <dbReference type="Proteomes" id="UP000245634"/>
    </source>
</evidence>
<comment type="caution">
    <text evidence="5">The sequence shown here is derived from an EMBL/GenBank/DDBJ whole genome shotgun (WGS) entry which is preliminary data.</text>
</comment>
<accession>A0A316DCX5</accession>
<feature type="domain" description="HTH marR-type" evidence="4">
    <location>
        <begin position="11"/>
        <end position="143"/>
    </location>
</feature>
<evidence type="ECO:0000313" key="5">
    <source>
        <dbReference type="EMBL" id="PWK15844.1"/>
    </source>
</evidence>
<gene>
    <name evidence="5" type="ORF">C7459_10288</name>
</gene>
<dbReference type="InterPro" id="IPR000835">
    <property type="entry name" value="HTH_MarR-typ"/>
</dbReference>
<dbReference type="OrthoDB" id="9790052at2"/>
<dbReference type="EMBL" id="QGGL01000002">
    <property type="protein sequence ID" value="PWK15844.1"/>
    <property type="molecule type" value="Genomic_DNA"/>
</dbReference>
<dbReference type="GO" id="GO:0003677">
    <property type="term" value="F:DNA binding"/>
    <property type="evidence" value="ECO:0007669"/>
    <property type="project" value="UniProtKB-KW"/>
</dbReference>
<evidence type="ECO:0000256" key="1">
    <source>
        <dbReference type="ARBA" id="ARBA00023015"/>
    </source>
</evidence>
<dbReference type="Gene3D" id="1.10.10.10">
    <property type="entry name" value="Winged helix-like DNA-binding domain superfamily/Winged helix DNA-binding domain"/>
    <property type="match status" value="1"/>
</dbReference>
<keyword evidence="3" id="KW-0804">Transcription</keyword>
<dbReference type="Pfam" id="PF01047">
    <property type="entry name" value="MarR"/>
    <property type="match status" value="1"/>
</dbReference>
<dbReference type="InterPro" id="IPR036388">
    <property type="entry name" value="WH-like_DNA-bd_sf"/>
</dbReference>
<protein>
    <submittedName>
        <fullName evidence="5">DNA-binding MarR family transcriptional regulator</fullName>
    </submittedName>
</protein>
<sequence length="147" mass="17059">MTESSIHTGLVVEIETLLRQISKEVRRRGREILSEFSITPPQFDALIYLNEFGDLTIGELSSKLYLAYSTTTDLVDRMERNDLVERVRDKNDRRVVRLHMKERGRDMIQQVLVVRREHLAKALVHVESKDLAPLVTALSEIYNHISD</sequence>